<reference evidence="2 3" key="1">
    <citation type="journal article" date="2015" name="Sci. Rep.">
        <title>Chromosome-level genome map provides insights into diverse defense mechanisms in the medicinal fungus Ganoderma sinense.</title>
        <authorList>
            <person name="Zhu Y."/>
            <person name="Xu J."/>
            <person name="Sun C."/>
            <person name="Zhou S."/>
            <person name="Xu H."/>
            <person name="Nelson D.R."/>
            <person name="Qian J."/>
            <person name="Song J."/>
            <person name="Luo H."/>
            <person name="Xiang L."/>
            <person name="Li Y."/>
            <person name="Xu Z."/>
            <person name="Ji A."/>
            <person name="Wang L."/>
            <person name="Lu S."/>
            <person name="Hayward A."/>
            <person name="Sun W."/>
            <person name="Li X."/>
            <person name="Schwartz D.C."/>
            <person name="Wang Y."/>
            <person name="Chen S."/>
        </authorList>
    </citation>
    <scope>NUCLEOTIDE SEQUENCE [LARGE SCALE GENOMIC DNA]</scope>
    <source>
        <strain evidence="2 3">ZZ0214-1</strain>
    </source>
</reference>
<feature type="region of interest" description="Disordered" evidence="1">
    <location>
        <begin position="412"/>
        <end position="433"/>
    </location>
</feature>
<sequence>MSNDRDRPTMHLPIPRPSLPTSSSDFALPSSPSAPLPPGSSDDLSPFLLRLRRPSILGPRGGSNPPPDHRLHSPLISSFTRRYSSSGNGEDSESDRDKMSTDSDSGHATPLLPGPQIDSESETGMKTSRPRTPPRLTSASSSSSGTEDVPGPIRAHSRRPSNPVRFPRILSLVAESHMQDNEVKSEAQFQRMLASFSDSPTHPRTPRAASDRGRYPEEAGGDEPQRESTPSDDEDLDDNIPFALTESSAPTKPVTPAQSVNGDELSMLESPIGGVAMDIDMPSSAVSSPIVPSWRYTPPPTTSAVRTNKRKLDERYDPYPTAAKRRAVSPSISHLREAFNGRLSGGAPRLSMPIPVPIPAGLHSGASSPIVPGSTSYWSARQSFGTASVLSSPTLRAQIGLASPILRPMTRARREGEREVDNAEEGVNGLSIV</sequence>
<feature type="compositionally biased region" description="Low complexity" evidence="1">
    <location>
        <begin position="134"/>
        <end position="144"/>
    </location>
</feature>
<name>A0A2G8SCE1_9APHY</name>
<feature type="compositionally biased region" description="Low complexity" evidence="1">
    <location>
        <begin position="22"/>
        <end position="31"/>
    </location>
</feature>
<dbReference type="OrthoDB" id="5396103at2759"/>
<accession>A0A2G8SCE1</accession>
<proteinExistence type="predicted"/>
<dbReference type="STRING" id="1077348.A0A2G8SCE1"/>
<feature type="compositionally biased region" description="Low complexity" evidence="1">
    <location>
        <begin position="39"/>
        <end position="49"/>
    </location>
</feature>
<dbReference type="EMBL" id="AYKW01000012">
    <property type="protein sequence ID" value="PIL31424.1"/>
    <property type="molecule type" value="Genomic_DNA"/>
</dbReference>
<feature type="region of interest" description="Disordered" evidence="1">
    <location>
        <begin position="194"/>
        <end position="261"/>
    </location>
</feature>
<protein>
    <submittedName>
        <fullName evidence="2">Uncharacterized protein</fullName>
    </submittedName>
</protein>
<gene>
    <name evidence="2" type="ORF">GSI_06125</name>
</gene>
<keyword evidence="3" id="KW-1185">Reference proteome</keyword>
<feature type="compositionally biased region" description="Basic and acidic residues" evidence="1">
    <location>
        <begin position="412"/>
        <end position="421"/>
    </location>
</feature>
<feature type="region of interest" description="Disordered" evidence="1">
    <location>
        <begin position="1"/>
        <end position="164"/>
    </location>
</feature>
<organism evidence="2 3">
    <name type="scientific">Ganoderma sinense ZZ0214-1</name>
    <dbReference type="NCBI Taxonomy" id="1077348"/>
    <lineage>
        <taxon>Eukaryota</taxon>
        <taxon>Fungi</taxon>
        <taxon>Dikarya</taxon>
        <taxon>Basidiomycota</taxon>
        <taxon>Agaricomycotina</taxon>
        <taxon>Agaricomycetes</taxon>
        <taxon>Polyporales</taxon>
        <taxon>Polyporaceae</taxon>
        <taxon>Ganoderma</taxon>
    </lineage>
</organism>
<evidence type="ECO:0000313" key="2">
    <source>
        <dbReference type="EMBL" id="PIL31424.1"/>
    </source>
</evidence>
<dbReference type="AlphaFoldDB" id="A0A2G8SCE1"/>
<dbReference type="Proteomes" id="UP000230002">
    <property type="component" value="Unassembled WGS sequence"/>
</dbReference>
<evidence type="ECO:0000313" key="3">
    <source>
        <dbReference type="Proteomes" id="UP000230002"/>
    </source>
</evidence>
<evidence type="ECO:0000256" key="1">
    <source>
        <dbReference type="SAM" id="MobiDB-lite"/>
    </source>
</evidence>
<comment type="caution">
    <text evidence="2">The sequence shown here is derived from an EMBL/GenBank/DDBJ whole genome shotgun (WGS) entry which is preliminary data.</text>
</comment>
<feature type="compositionally biased region" description="Basic and acidic residues" evidence="1">
    <location>
        <begin position="95"/>
        <end position="105"/>
    </location>
</feature>
<feature type="compositionally biased region" description="Polar residues" evidence="1">
    <location>
        <begin position="245"/>
        <end position="261"/>
    </location>
</feature>